<evidence type="ECO:0000256" key="1">
    <source>
        <dbReference type="ARBA" id="ARBA00022737"/>
    </source>
</evidence>
<dbReference type="EMBL" id="MU825873">
    <property type="protein sequence ID" value="KAJ7387866.1"/>
    <property type="molecule type" value="Genomic_DNA"/>
</dbReference>
<name>A0A9X0D624_9CNID</name>
<gene>
    <name evidence="3" type="ORF">OS493_001214</name>
</gene>
<dbReference type="Gene3D" id="2.20.110.10">
    <property type="entry name" value="Histone H3 K4-specific methyltransferase SET7/9 N-terminal domain"/>
    <property type="match status" value="1"/>
</dbReference>
<evidence type="ECO:0000256" key="2">
    <source>
        <dbReference type="SAM" id="MobiDB-lite"/>
    </source>
</evidence>
<feature type="compositionally biased region" description="Polar residues" evidence="2">
    <location>
        <begin position="166"/>
        <end position="183"/>
    </location>
</feature>
<dbReference type="Proteomes" id="UP001163046">
    <property type="component" value="Unassembled WGS sequence"/>
</dbReference>
<feature type="compositionally biased region" description="Basic and acidic residues" evidence="2">
    <location>
        <begin position="144"/>
        <end position="165"/>
    </location>
</feature>
<protein>
    <submittedName>
        <fullName evidence="3">Uncharacterized protein</fullName>
    </submittedName>
</protein>
<dbReference type="OrthoDB" id="423343at2759"/>
<dbReference type="SUPFAM" id="SSF82185">
    <property type="entry name" value="Histone H3 K4-specific methyltransferase SET7/9 N-terminal domain"/>
    <property type="match status" value="1"/>
</dbReference>
<organism evidence="3 4">
    <name type="scientific">Desmophyllum pertusum</name>
    <dbReference type="NCBI Taxonomy" id="174260"/>
    <lineage>
        <taxon>Eukaryota</taxon>
        <taxon>Metazoa</taxon>
        <taxon>Cnidaria</taxon>
        <taxon>Anthozoa</taxon>
        <taxon>Hexacorallia</taxon>
        <taxon>Scleractinia</taxon>
        <taxon>Caryophylliina</taxon>
        <taxon>Caryophylliidae</taxon>
        <taxon>Desmophyllum</taxon>
    </lineage>
</organism>
<dbReference type="SMART" id="SM00698">
    <property type="entry name" value="MORN"/>
    <property type="match status" value="1"/>
</dbReference>
<dbReference type="InterPro" id="IPR003409">
    <property type="entry name" value="MORN"/>
</dbReference>
<feature type="compositionally biased region" description="Polar residues" evidence="2">
    <location>
        <begin position="126"/>
        <end position="136"/>
    </location>
</feature>
<evidence type="ECO:0000313" key="4">
    <source>
        <dbReference type="Proteomes" id="UP001163046"/>
    </source>
</evidence>
<keyword evidence="1" id="KW-0677">Repeat</keyword>
<evidence type="ECO:0000313" key="3">
    <source>
        <dbReference type="EMBL" id="KAJ7387866.1"/>
    </source>
</evidence>
<accession>A0A9X0D624</accession>
<reference evidence="3" key="1">
    <citation type="submission" date="2023-01" db="EMBL/GenBank/DDBJ databases">
        <title>Genome assembly of the deep-sea coral Lophelia pertusa.</title>
        <authorList>
            <person name="Herrera S."/>
            <person name="Cordes E."/>
        </authorList>
    </citation>
    <scope>NUCLEOTIDE SEQUENCE</scope>
    <source>
        <strain evidence="3">USNM1676648</strain>
        <tissue evidence="3">Polyp</tissue>
    </source>
</reference>
<dbReference type="Pfam" id="PF02493">
    <property type="entry name" value="MORN"/>
    <property type="match status" value="2"/>
</dbReference>
<sequence length="183" mass="20733">MGSCTSMLCQCHLCRCYECGPCCFCCRCCKRWFGDWWMCSDCCDEFEDEEYTPVNPSKAAENAPLPDDGEGMFKYPNGDIYVGEWRRGKRHGYGELVKKDGTQTVGFFYDDDYVGEKPDERLRRSPVTSRPFSKSQAGAEDEAAGPRKDDQEAIELAWKEEKQRINSDASGGQSYSAIKNGQE</sequence>
<comment type="caution">
    <text evidence="3">The sequence shown here is derived from an EMBL/GenBank/DDBJ whole genome shotgun (WGS) entry which is preliminary data.</text>
</comment>
<keyword evidence="4" id="KW-1185">Reference proteome</keyword>
<feature type="region of interest" description="Disordered" evidence="2">
    <location>
        <begin position="119"/>
        <end position="183"/>
    </location>
</feature>
<proteinExistence type="predicted"/>
<dbReference type="AlphaFoldDB" id="A0A9X0D624"/>